<accession>A0A239AVQ4</accession>
<gene>
    <name evidence="1" type="ORF">SAMN06265376_105161</name>
</gene>
<dbReference type="RefSeq" id="WP_089372418.1">
    <property type="nucleotide sequence ID" value="NZ_BMEP01000006.1"/>
</dbReference>
<protein>
    <submittedName>
        <fullName evidence="1">Uncharacterized protein</fullName>
    </submittedName>
</protein>
<evidence type="ECO:0000313" key="2">
    <source>
        <dbReference type="Proteomes" id="UP000198379"/>
    </source>
</evidence>
<dbReference type="OrthoDB" id="1490993at2"/>
<reference evidence="1 2" key="1">
    <citation type="submission" date="2017-06" db="EMBL/GenBank/DDBJ databases">
        <authorList>
            <person name="Kim H.J."/>
            <person name="Triplett B.A."/>
        </authorList>
    </citation>
    <scope>NUCLEOTIDE SEQUENCE [LARGE SCALE GENOMIC DNA]</scope>
    <source>
        <strain evidence="1 2">DSM 25597</strain>
    </source>
</reference>
<name>A0A239AVQ4_9FLAO</name>
<evidence type="ECO:0000313" key="1">
    <source>
        <dbReference type="EMBL" id="SNR99599.1"/>
    </source>
</evidence>
<dbReference type="EMBL" id="FZNY01000005">
    <property type="protein sequence ID" value="SNR99599.1"/>
    <property type="molecule type" value="Genomic_DNA"/>
</dbReference>
<dbReference type="Proteomes" id="UP000198379">
    <property type="component" value="Unassembled WGS sequence"/>
</dbReference>
<dbReference type="AlphaFoldDB" id="A0A239AVQ4"/>
<proteinExistence type="predicted"/>
<keyword evidence="2" id="KW-1185">Reference proteome</keyword>
<sequence length="315" mass="36506">MTKELLLSYTVYLLVITFSFGQSKNDYTTYHQSVLDIEQEIITEKYSDALFMYEQLFETYDFIFLRDYKIASQLAAYTKNKEKTLAYIELGIQGGWSLKSIKKHTLFKEYLSKEDWKIIKRKSPSLVAIYEHKLNKEVQAQVKKMSAKDQWKALKALFRFSDKAQTRYSENKFAPHSEQQMAKLMDIIANHGYPGEKLVGKGYWMSTIISHHNSISTTYNQKDTLYLSLIPKLKEAIQDGSLSPYQFAIIDDWYLTSLNDDSKPNYGIIRPPSPEHVSKTNAPRAAIGIRTIALRDSLLTVEDKTGIRLYITDIW</sequence>
<organism evidence="1 2">
    <name type="scientific">Dokdonia pacifica</name>
    <dbReference type="NCBI Taxonomy" id="1627892"/>
    <lineage>
        <taxon>Bacteria</taxon>
        <taxon>Pseudomonadati</taxon>
        <taxon>Bacteroidota</taxon>
        <taxon>Flavobacteriia</taxon>
        <taxon>Flavobacteriales</taxon>
        <taxon>Flavobacteriaceae</taxon>
        <taxon>Dokdonia</taxon>
    </lineage>
</organism>